<feature type="transmembrane region" description="Helical" evidence="7">
    <location>
        <begin position="276"/>
        <end position="293"/>
    </location>
</feature>
<evidence type="ECO:0000256" key="5">
    <source>
        <dbReference type="ARBA" id="ARBA00022989"/>
    </source>
</evidence>
<dbReference type="GO" id="GO:0030659">
    <property type="term" value="C:cytoplasmic vesicle membrane"/>
    <property type="evidence" value="ECO:0007669"/>
    <property type="project" value="UniProtKB-SubCell"/>
</dbReference>
<feature type="compositionally biased region" description="Polar residues" evidence="8">
    <location>
        <begin position="1"/>
        <end position="11"/>
    </location>
</feature>
<comment type="subunit">
    <text evidence="3 7">Homooligomer.</text>
</comment>
<dbReference type="GO" id="GO:0005789">
    <property type="term" value="C:endoplasmic reticulum membrane"/>
    <property type="evidence" value="ECO:0007669"/>
    <property type="project" value="UniProtKB-SubCell"/>
</dbReference>
<feature type="transmembrane region" description="Helical" evidence="7">
    <location>
        <begin position="187"/>
        <end position="211"/>
    </location>
</feature>
<evidence type="ECO:0000256" key="3">
    <source>
        <dbReference type="ARBA" id="ARBA00011182"/>
    </source>
</evidence>
<keyword evidence="6 7" id="KW-0472">Membrane</keyword>
<dbReference type="EMBL" id="MU004320">
    <property type="protein sequence ID" value="KAF2657889.1"/>
    <property type="molecule type" value="Genomic_DNA"/>
</dbReference>
<evidence type="ECO:0000256" key="1">
    <source>
        <dbReference type="ARBA" id="ARBA00003420"/>
    </source>
</evidence>
<dbReference type="AlphaFoldDB" id="A0A6A6TCY7"/>
<comment type="function">
    <text evidence="1 7">Involved in the import of GDP-mannose from the cytoplasm into the Golgi lumen.</text>
</comment>
<keyword evidence="4 7" id="KW-0812">Transmembrane</keyword>
<evidence type="ECO:0000256" key="2">
    <source>
        <dbReference type="ARBA" id="ARBA00010425"/>
    </source>
</evidence>
<keyword evidence="7" id="KW-0333">Golgi apparatus</keyword>
<sequence length="546" mass="59928">MNSARPFTRSANKFFKPALDYLNSGQSSKSKKPKSPTYPSRRKNSASSLDDTDHSDREQYAAMESGRTSHSSKNSFSELQPPMPLIDISSGSRASSPYPRNRSAVQSEDEDDDYEFASSIRPLVSHNVGAGSRGRGLWRQGGLAGFFFGTWIGWQTWVGLLVLWFAGCSFGLLLMNRFIMLTGVYKFAYPLTWTYLQLILTHSFLIGFASFTRFVGSALRRIGFGAAVPPSYPAAPTGGAFRGSNKRPSIVNFGRWLFSGQGGIAGGGLFEFESKVALQVLPVAVVFVVKVLLSNVSFAYASLPIYQLARIGIIPVSIVLSCILQKESHSGSTLSSALIATLNLLFATLSRLTDSRVTWESIVAGVFSSVFVALYPILLLRTYRTLVSDLVPQGDILTGYPAATDDDPASGGNREETRAYYRTLHYVSLLSILLLTPVVVLSGELSNIYRNIYHLDVSFFWLMIFCGALGSWSVFVSTLLLVKATSPLTATFVSVPRGAFQLVVLEGRMPPQGWVGVVLCWVASVWFGIARRDEGRLLDRLRLEGR</sequence>
<feature type="compositionally biased region" description="Basic residues" evidence="8">
    <location>
        <begin position="29"/>
        <end position="44"/>
    </location>
</feature>
<accession>A0A6A6TCY7</accession>
<feature type="transmembrane region" description="Helical" evidence="7">
    <location>
        <begin position="361"/>
        <end position="380"/>
    </location>
</feature>
<keyword evidence="7" id="KW-0968">Cytoplasmic vesicle</keyword>
<feature type="region of interest" description="Disordered" evidence="8">
    <location>
        <begin position="1"/>
        <end position="111"/>
    </location>
</feature>
<dbReference type="InterPro" id="IPR050186">
    <property type="entry name" value="TPT_transporter"/>
</dbReference>
<dbReference type="GO" id="GO:0000139">
    <property type="term" value="C:Golgi membrane"/>
    <property type="evidence" value="ECO:0007669"/>
    <property type="project" value="UniProtKB-SubCell"/>
</dbReference>
<feature type="transmembrane region" description="Helical" evidence="7">
    <location>
        <begin position="511"/>
        <end position="530"/>
    </location>
</feature>
<gene>
    <name evidence="9" type="ORF">K491DRAFT_625706</name>
</gene>
<keyword evidence="10" id="KW-1185">Reference proteome</keyword>
<evidence type="ECO:0000313" key="9">
    <source>
        <dbReference type="EMBL" id="KAF2657889.1"/>
    </source>
</evidence>
<keyword evidence="5 7" id="KW-1133">Transmembrane helix</keyword>
<feature type="transmembrane region" description="Helical" evidence="7">
    <location>
        <begin position="423"/>
        <end position="440"/>
    </location>
</feature>
<feature type="transmembrane region" description="Helical" evidence="7">
    <location>
        <begin position="143"/>
        <end position="167"/>
    </location>
</feature>
<organism evidence="9 10">
    <name type="scientific">Lophiostoma macrostomum CBS 122681</name>
    <dbReference type="NCBI Taxonomy" id="1314788"/>
    <lineage>
        <taxon>Eukaryota</taxon>
        <taxon>Fungi</taxon>
        <taxon>Dikarya</taxon>
        <taxon>Ascomycota</taxon>
        <taxon>Pezizomycotina</taxon>
        <taxon>Dothideomycetes</taxon>
        <taxon>Pleosporomycetidae</taxon>
        <taxon>Pleosporales</taxon>
        <taxon>Lophiostomataceae</taxon>
        <taxon>Lophiostoma</taxon>
    </lineage>
</organism>
<name>A0A6A6TCY7_9PLEO</name>
<keyword evidence="7" id="KW-0813">Transport</keyword>
<reference evidence="9" key="1">
    <citation type="journal article" date="2020" name="Stud. Mycol.">
        <title>101 Dothideomycetes genomes: a test case for predicting lifestyles and emergence of pathogens.</title>
        <authorList>
            <person name="Haridas S."/>
            <person name="Albert R."/>
            <person name="Binder M."/>
            <person name="Bloem J."/>
            <person name="Labutti K."/>
            <person name="Salamov A."/>
            <person name="Andreopoulos B."/>
            <person name="Baker S."/>
            <person name="Barry K."/>
            <person name="Bills G."/>
            <person name="Bluhm B."/>
            <person name="Cannon C."/>
            <person name="Castanera R."/>
            <person name="Culley D."/>
            <person name="Daum C."/>
            <person name="Ezra D."/>
            <person name="Gonzalez J."/>
            <person name="Henrissat B."/>
            <person name="Kuo A."/>
            <person name="Liang C."/>
            <person name="Lipzen A."/>
            <person name="Lutzoni F."/>
            <person name="Magnuson J."/>
            <person name="Mondo S."/>
            <person name="Nolan M."/>
            <person name="Ohm R."/>
            <person name="Pangilinan J."/>
            <person name="Park H.-J."/>
            <person name="Ramirez L."/>
            <person name="Alfaro M."/>
            <person name="Sun H."/>
            <person name="Tritt A."/>
            <person name="Yoshinaga Y."/>
            <person name="Zwiers L.-H."/>
            <person name="Turgeon B."/>
            <person name="Goodwin S."/>
            <person name="Spatafora J."/>
            <person name="Crous P."/>
            <person name="Grigoriev I."/>
        </authorList>
    </citation>
    <scope>NUCLEOTIDE SEQUENCE</scope>
    <source>
        <strain evidence="9">CBS 122681</strain>
    </source>
</reference>
<proteinExistence type="inferred from homology"/>
<evidence type="ECO:0000256" key="4">
    <source>
        <dbReference type="ARBA" id="ARBA00022692"/>
    </source>
</evidence>
<evidence type="ECO:0000256" key="8">
    <source>
        <dbReference type="SAM" id="MobiDB-lite"/>
    </source>
</evidence>
<dbReference type="OrthoDB" id="5547497at2759"/>
<comment type="similarity">
    <text evidence="2 7">Belongs to the TPT transporter family. SLC35D subfamily.</text>
</comment>
<keyword evidence="7" id="KW-0762">Sugar transport</keyword>
<evidence type="ECO:0000256" key="7">
    <source>
        <dbReference type="RuleBase" id="RU367097"/>
    </source>
</evidence>
<evidence type="ECO:0000313" key="10">
    <source>
        <dbReference type="Proteomes" id="UP000799324"/>
    </source>
</evidence>
<keyword evidence="7" id="KW-0256">Endoplasmic reticulum</keyword>
<feature type="compositionally biased region" description="Polar residues" evidence="8">
    <location>
        <begin position="66"/>
        <end position="78"/>
    </location>
</feature>
<dbReference type="PANTHER" id="PTHR11132">
    <property type="entry name" value="SOLUTE CARRIER FAMILY 35"/>
    <property type="match status" value="1"/>
</dbReference>
<evidence type="ECO:0000256" key="6">
    <source>
        <dbReference type="ARBA" id="ARBA00023136"/>
    </source>
</evidence>
<dbReference type="Proteomes" id="UP000799324">
    <property type="component" value="Unassembled WGS sequence"/>
</dbReference>
<feature type="transmembrane region" description="Helical" evidence="7">
    <location>
        <begin position="460"/>
        <end position="481"/>
    </location>
</feature>
<comment type="subcellular location">
    <subcellularLocation>
        <location evidence="7">Golgi apparatus membrane</location>
        <topology evidence="7">Multi-pass membrane protein</topology>
    </subcellularLocation>
    <subcellularLocation>
        <location evidence="7">Cytoplasmic vesicle membrane</location>
        <topology evidence="7">Multi-pass membrane protein</topology>
    </subcellularLocation>
    <subcellularLocation>
        <location evidence="7">Endoplasmic reticulum membrane</location>
        <topology evidence="7">Multi-pass membrane protein</topology>
    </subcellularLocation>
</comment>
<protein>
    <recommendedName>
        <fullName evidence="7">GDP-mannose transporter</fullName>
        <shortName evidence="7">GMT</shortName>
    </recommendedName>
</protein>